<accession>A0A1Z4ED08</accession>
<reference evidence="2" key="1">
    <citation type="submission" date="2017-06" db="EMBL/GenBank/DDBJ databases">
        <title>Complete Genome Sequence of Mycobacterium shigaense.</title>
        <authorList>
            <person name="Fukano H."/>
            <person name="Yoshida M."/>
            <person name="Kazumi Y."/>
            <person name="Ogura Y."/>
            <person name="Mitarai S."/>
            <person name="Hayashi T."/>
            <person name="Hoshino Y."/>
        </authorList>
    </citation>
    <scope>NUCLEOTIDE SEQUENCE [LARGE SCALE GENOMIC DNA]</scope>
    <source>
        <strain evidence="2">UN-152</strain>
    </source>
</reference>
<gene>
    <name evidence="1" type="ORF">MSG_00672</name>
</gene>
<protein>
    <submittedName>
        <fullName evidence="1">Uncharacterized protein</fullName>
    </submittedName>
</protein>
<dbReference type="Proteomes" id="UP000217736">
    <property type="component" value="Chromosome"/>
</dbReference>
<sequence length="88" mass="9330">MHTITGYGTDAKLDTLAILDRANSDVGAVHLHAFDGAEIVDVVGVVSARASGVEVTLKVGRARRYPGTHCRTCGSEVTREAVRELVPL</sequence>
<organism evidence="1 2">
    <name type="scientific">Mycobacterium shigaense</name>
    <dbReference type="NCBI Taxonomy" id="722731"/>
    <lineage>
        <taxon>Bacteria</taxon>
        <taxon>Bacillati</taxon>
        <taxon>Actinomycetota</taxon>
        <taxon>Actinomycetes</taxon>
        <taxon>Mycobacteriales</taxon>
        <taxon>Mycobacteriaceae</taxon>
        <taxon>Mycobacterium</taxon>
        <taxon>Mycobacterium simiae complex</taxon>
    </lineage>
</organism>
<keyword evidence="2" id="KW-1185">Reference proteome</keyword>
<dbReference type="KEGG" id="mshg:MSG_00672"/>
<dbReference type="OrthoDB" id="4739078at2"/>
<dbReference type="AlphaFoldDB" id="A0A1Z4ED08"/>
<name>A0A1Z4ED08_9MYCO</name>
<evidence type="ECO:0000313" key="2">
    <source>
        <dbReference type="Proteomes" id="UP000217736"/>
    </source>
</evidence>
<dbReference type="EMBL" id="AP018164">
    <property type="protein sequence ID" value="BAX90836.1"/>
    <property type="molecule type" value="Genomic_DNA"/>
</dbReference>
<evidence type="ECO:0000313" key="1">
    <source>
        <dbReference type="EMBL" id="BAX90836.1"/>
    </source>
</evidence>
<proteinExistence type="predicted"/>
<dbReference type="RefSeq" id="WP_096437072.1">
    <property type="nucleotide sequence ID" value="NZ_AP018164.1"/>
</dbReference>